<name>A0A2K4ZQQ2_9FIRM</name>
<gene>
    <name evidence="2" type="ORF">AMURIS_05531</name>
</gene>
<protein>
    <recommendedName>
        <fullName evidence="1">RNA polymerase sigma factor 70 region 4 type 2 domain-containing protein</fullName>
    </recommendedName>
</protein>
<dbReference type="AlphaFoldDB" id="A0A2K4ZQQ2"/>
<dbReference type="SUPFAM" id="SSF88659">
    <property type="entry name" value="Sigma3 and sigma4 domains of RNA polymerase sigma factors"/>
    <property type="match status" value="1"/>
</dbReference>
<dbReference type="GO" id="GO:0016987">
    <property type="term" value="F:sigma factor activity"/>
    <property type="evidence" value="ECO:0007669"/>
    <property type="project" value="InterPro"/>
</dbReference>
<evidence type="ECO:0000313" key="2">
    <source>
        <dbReference type="EMBL" id="SOY32765.1"/>
    </source>
</evidence>
<reference evidence="2 3" key="1">
    <citation type="submission" date="2018-01" db="EMBL/GenBank/DDBJ databases">
        <authorList>
            <person name="Gaut B.S."/>
            <person name="Morton B.R."/>
            <person name="Clegg M.T."/>
            <person name="Duvall M.R."/>
        </authorList>
    </citation>
    <scope>NUCLEOTIDE SEQUENCE [LARGE SCALE GENOMIC DNA]</scope>
    <source>
        <strain evidence="2">GP69</strain>
    </source>
</reference>
<dbReference type="GO" id="GO:0006352">
    <property type="term" value="P:DNA-templated transcription initiation"/>
    <property type="evidence" value="ECO:0007669"/>
    <property type="project" value="InterPro"/>
</dbReference>
<dbReference type="RefSeq" id="WP_103242681.1">
    <property type="nucleotide sequence ID" value="NZ_JANJZD010000048.1"/>
</dbReference>
<accession>A0A2K4ZQQ2</accession>
<keyword evidence="3" id="KW-1185">Reference proteome</keyword>
<dbReference type="Pfam" id="PF08281">
    <property type="entry name" value="Sigma70_r4_2"/>
    <property type="match status" value="1"/>
</dbReference>
<sequence length="156" mass="18620">MGFHYGYEKRKFDTEWTRLEQEYRAAGMDDRQIAAMKEYDWTWFCSQRAYLNRVQALPGEQCEDESEQSCLFRKFESLSCTWDTGDVDSRRFGWLSSLEDELLYRRLCKLPEDDLELLTLLIVDGYRQADVARLWNCSRSAITQRINKIKIFLKKA</sequence>
<organism evidence="2 3">
    <name type="scientific">Acetatifactor muris</name>
    <dbReference type="NCBI Taxonomy" id="879566"/>
    <lineage>
        <taxon>Bacteria</taxon>
        <taxon>Bacillati</taxon>
        <taxon>Bacillota</taxon>
        <taxon>Clostridia</taxon>
        <taxon>Lachnospirales</taxon>
        <taxon>Lachnospiraceae</taxon>
        <taxon>Acetatifactor</taxon>
    </lineage>
</organism>
<dbReference type="OrthoDB" id="9789193at2"/>
<dbReference type="Proteomes" id="UP000236311">
    <property type="component" value="Unassembled WGS sequence"/>
</dbReference>
<dbReference type="GO" id="GO:0003677">
    <property type="term" value="F:DNA binding"/>
    <property type="evidence" value="ECO:0007669"/>
    <property type="project" value="InterPro"/>
</dbReference>
<dbReference type="Gene3D" id="1.10.10.10">
    <property type="entry name" value="Winged helix-like DNA-binding domain superfamily/Winged helix DNA-binding domain"/>
    <property type="match status" value="1"/>
</dbReference>
<proteinExistence type="predicted"/>
<dbReference type="InterPro" id="IPR036388">
    <property type="entry name" value="WH-like_DNA-bd_sf"/>
</dbReference>
<dbReference type="InterPro" id="IPR013324">
    <property type="entry name" value="RNA_pol_sigma_r3/r4-like"/>
</dbReference>
<dbReference type="EMBL" id="OFSM01000069">
    <property type="protein sequence ID" value="SOY32765.1"/>
    <property type="molecule type" value="Genomic_DNA"/>
</dbReference>
<evidence type="ECO:0000313" key="3">
    <source>
        <dbReference type="Proteomes" id="UP000236311"/>
    </source>
</evidence>
<feature type="domain" description="RNA polymerase sigma factor 70 region 4 type 2" evidence="1">
    <location>
        <begin position="101"/>
        <end position="150"/>
    </location>
</feature>
<evidence type="ECO:0000259" key="1">
    <source>
        <dbReference type="Pfam" id="PF08281"/>
    </source>
</evidence>
<dbReference type="InterPro" id="IPR013249">
    <property type="entry name" value="RNA_pol_sigma70_r4_t2"/>
</dbReference>